<dbReference type="SMART" id="SM00382">
    <property type="entry name" value="AAA"/>
    <property type="match status" value="1"/>
</dbReference>
<comment type="caution">
    <text evidence="2">The sequence shown here is derived from an EMBL/GenBank/DDBJ whole genome shotgun (WGS) entry which is preliminary data.</text>
</comment>
<dbReference type="InterPro" id="IPR045006">
    <property type="entry name" value="CHLI-like"/>
</dbReference>
<dbReference type="AlphaFoldDB" id="X1INZ0"/>
<accession>X1INZ0</accession>
<dbReference type="GO" id="GO:0005524">
    <property type="term" value="F:ATP binding"/>
    <property type="evidence" value="ECO:0007669"/>
    <property type="project" value="InterPro"/>
</dbReference>
<dbReference type="InterPro" id="IPR027417">
    <property type="entry name" value="P-loop_NTPase"/>
</dbReference>
<organism evidence="2">
    <name type="scientific">marine sediment metagenome</name>
    <dbReference type="NCBI Taxonomy" id="412755"/>
    <lineage>
        <taxon>unclassified sequences</taxon>
        <taxon>metagenomes</taxon>
        <taxon>ecological metagenomes</taxon>
    </lineage>
</organism>
<gene>
    <name evidence="2" type="ORF">S03H2_55829</name>
</gene>
<evidence type="ECO:0000313" key="2">
    <source>
        <dbReference type="EMBL" id="GAH83422.1"/>
    </source>
</evidence>
<dbReference type="PANTHER" id="PTHR32039">
    <property type="entry name" value="MAGNESIUM-CHELATASE SUBUNIT CHLI"/>
    <property type="match status" value="1"/>
</dbReference>
<proteinExistence type="predicted"/>
<dbReference type="Pfam" id="PF01078">
    <property type="entry name" value="Mg_chelatase"/>
    <property type="match status" value="1"/>
</dbReference>
<dbReference type="InterPro" id="IPR003593">
    <property type="entry name" value="AAA+_ATPase"/>
</dbReference>
<dbReference type="EMBL" id="BARU01035697">
    <property type="protein sequence ID" value="GAH83422.1"/>
    <property type="molecule type" value="Genomic_DNA"/>
</dbReference>
<feature type="non-terminal residue" evidence="2">
    <location>
        <position position="198"/>
    </location>
</feature>
<reference evidence="2" key="1">
    <citation type="journal article" date="2014" name="Front. Microbiol.">
        <title>High frequency of phylogenetically diverse reductive dehalogenase-homologous genes in deep subseafloor sedimentary metagenomes.</title>
        <authorList>
            <person name="Kawai M."/>
            <person name="Futagami T."/>
            <person name="Toyoda A."/>
            <person name="Takaki Y."/>
            <person name="Nishi S."/>
            <person name="Hori S."/>
            <person name="Arai W."/>
            <person name="Tsubouchi T."/>
            <person name="Morono Y."/>
            <person name="Uchiyama I."/>
            <person name="Ito T."/>
            <person name="Fujiyama A."/>
            <person name="Inagaki F."/>
            <person name="Takami H."/>
        </authorList>
    </citation>
    <scope>NUCLEOTIDE SEQUENCE</scope>
    <source>
        <strain evidence="2">Expedition CK06-06</strain>
    </source>
</reference>
<dbReference type="Gene3D" id="3.40.50.300">
    <property type="entry name" value="P-loop containing nucleotide triphosphate hydrolases"/>
    <property type="match status" value="1"/>
</dbReference>
<sequence length="198" mass="21493">MKLGLILNVIDPMIGGVLLTGQQGTGKSTAVRSLIEVMPEIEVVKGCVFSCNPKAVLNDSCDDCRKRKESGNLEIEKRSMRIADMPLGATEDMVTGSLSIDRVLTEGIRSLHPGLLAKANRGVLYVDEINLLQDHIVDVLLDAASSGINIIEREGISVSHPSRFVLVGSMNPEEGELRPQIADRLGLEVKIRAPRDIK</sequence>
<dbReference type="InterPro" id="IPR000523">
    <property type="entry name" value="Mg_chelatse_chII-like_cat_dom"/>
</dbReference>
<name>X1INZ0_9ZZZZ</name>
<feature type="domain" description="AAA+ ATPase" evidence="1">
    <location>
        <begin position="13"/>
        <end position="195"/>
    </location>
</feature>
<dbReference type="PANTHER" id="PTHR32039:SF9">
    <property type="entry name" value="MAGNESIUM-CHELATASE SUBUNIT CHLI-2, CHLOROPLASTIC"/>
    <property type="match status" value="1"/>
</dbReference>
<evidence type="ECO:0000259" key="1">
    <source>
        <dbReference type="SMART" id="SM00382"/>
    </source>
</evidence>
<protein>
    <recommendedName>
        <fullName evidence="1">AAA+ ATPase domain-containing protein</fullName>
    </recommendedName>
</protein>
<dbReference type="SUPFAM" id="SSF52540">
    <property type="entry name" value="P-loop containing nucleoside triphosphate hydrolases"/>
    <property type="match status" value="1"/>
</dbReference>